<dbReference type="RefSeq" id="WP_138789127.1">
    <property type="nucleotide sequence ID" value="NZ_JBHTGQ010000028.1"/>
</dbReference>
<comment type="caution">
    <text evidence="2">The sequence shown here is derived from an EMBL/GenBank/DDBJ whole genome shotgun (WGS) entry which is preliminary data.</text>
</comment>
<gene>
    <name evidence="2" type="ORF">ACFQWB_12750</name>
</gene>
<dbReference type="InterPro" id="IPR034660">
    <property type="entry name" value="DinB/YfiT-like"/>
</dbReference>
<evidence type="ECO:0000313" key="3">
    <source>
        <dbReference type="Proteomes" id="UP001596528"/>
    </source>
</evidence>
<proteinExistence type="predicted"/>
<evidence type="ECO:0000313" key="2">
    <source>
        <dbReference type="EMBL" id="MFC7750789.1"/>
    </source>
</evidence>
<evidence type="ECO:0000259" key="1">
    <source>
        <dbReference type="Pfam" id="PF12867"/>
    </source>
</evidence>
<dbReference type="Gene3D" id="1.20.120.450">
    <property type="entry name" value="dinb family like domain"/>
    <property type="match status" value="1"/>
</dbReference>
<dbReference type="InterPro" id="IPR024775">
    <property type="entry name" value="DinB-like"/>
</dbReference>
<reference evidence="3" key="1">
    <citation type="journal article" date="2019" name="Int. J. Syst. Evol. Microbiol.">
        <title>The Global Catalogue of Microorganisms (GCM) 10K type strain sequencing project: providing services to taxonomists for standard genome sequencing and annotation.</title>
        <authorList>
            <consortium name="The Broad Institute Genomics Platform"/>
            <consortium name="The Broad Institute Genome Sequencing Center for Infectious Disease"/>
            <person name="Wu L."/>
            <person name="Ma J."/>
        </authorList>
    </citation>
    <scope>NUCLEOTIDE SEQUENCE [LARGE SCALE GENOMIC DNA]</scope>
    <source>
        <strain evidence="3">JCM 18657</strain>
    </source>
</reference>
<keyword evidence="3" id="KW-1185">Reference proteome</keyword>
<accession>A0ABW2V7C6</accession>
<sequence>MEQWIEQYAAGPAKLREAVSGLSPQLMTFVPSPGAWSIHEIAVHVCDTEIVAVHRMKKAIAESNPLVLGFDQDEWARRLDYKSEDLELNLAVMESLRAAMTETLRRVKPEDWERTVVHNEAGKLTLRDLLIKFVTHVDVHLKQIERNKSLYAAGG</sequence>
<dbReference type="SUPFAM" id="SSF109854">
    <property type="entry name" value="DinB/YfiT-like putative metalloenzymes"/>
    <property type="match status" value="1"/>
</dbReference>
<organism evidence="2 3">
    <name type="scientific">Paenibacillus thermoaerophilus</name>
    <dbReference type="NCBI Taxonomy" id="1215385"/>
    <lineage>
        <taxon>Bacteria</taxon>
        <taxon>Bacillati</taxon>
        <taxon>Bacillota</taxon>
        <taxon>Bacilli</taxon>
        <taxon>Bacillales</taxon>
        <taxon>Paenibacillaceae</taxon>
        <taxon>Paenibacillus</taxon>
    </lineage>
</organism>
<feature type="domain" description="DinB-like" evidence="1">
    <location>
        <begin position="7"/>
        <end position="144"/>
    </location>
</feature>
<protein>
    <submittedName>
        <fullName evidence="2">DinB family protein</fullName>
    </submittedName>
</protein>
<dbReference type="Proteomes" id="UP001596528">
    <property type="component" value="Unassembled WGS sequence"/>
</dbReference>
<dbReference type="Pfam" id="PF12867">
    <property type="entry name" value="DinB_2"/>
    <property type="match status" value="1"/>
</dbReference>
<name>A0ABW2V7C6_9BACL</name>
<dbReference type="EMBL" id="JBHTGQ010000028">
    <property type="protein sequence ID" value="MFC7750789.1"/>
    <property type="molecule type" value="Genomic_DNA"/>
</dbReference>